<organism evidence="1 2">
    <name type="scientific">Pristionchus entomophagus</name>
    <dbReference type="NCBI Taxonomy" id="358040"/>
    <lineage>
        <taxon>Eukaryota</taxon>
        <taxon>Metazoa</taxon>
        <taxon>Ecdysozoa</taxon>
        <taxon>Nematoda</taxon>
        <taxon>Chromadorea</taxon>
        <taxon>Rhabditida</taxon>
        <taxon>Rhabditina</taxon>
        <taxon>Diplogasteromorpha</taxon>
        <taxon>Diplogasteroidea</taxon>
        <taxon>Neodiplogasteridae</taxon>
        <taxon>Pristionchus</taxon>
    </lineage>
</organism>
<evidence type="ECO:0000313" key="2">
    <source>
        <dbReference type="Proteomes" id="UP001432027"/>
    </source>
</evidence>
<gene>
    <name evidence="1" type="ORF">PENTCL1PPCAC_1774</name>
</gene>
<evidence type="ECO:0000313" key="1">
    <source>
        <dbReference type="EMBL" id="GMS79599.1"/>
    </source>
</evidence>
<protein>
    <submittedName>
        <fullName evidence="1">Uncharacterized protein</fullName>
    </submittedName>
</protein>
<name>A0AAV5SHQ7_9BILA</name>
<comment type="caution">
    <text evidence="1">The sequence shown here is derived from an EMBL/GenBank/DDBJ whole genome shotgun (WGS) entry which is preliminary data.</text>
</comment>
<proteinExistence type="predicted"/>
<dbReference type="AlphaFoldDB" id="A0AAV5SHQ7"/>
<dbReference type="Proteomes" id="UP001432027">
    <property type="component" value="Unassembled WGS sequence"/>
</dbReference>
<feature type="non-terminal residue" evidence="1">
    <location>
        <position position="1"/>
    </location>
</feature>
<keyword evidence="2" id="KW-1185">Reference proteome</keyword>
<accession>A0AAV5SHQ7</accession>
<dbReference type="EMBL" id="BTSX01000001">
    <property type="protein sequence ID" value="GMS79599.1"/>
    <property type="molecule type" value="Genomic_DNA"/>
</dbReference>
<reference evidence="1" key="1">
    <citation type="submission" date="2023-10" db="EMBL/GenBank/DDBJ databases">
        <title>Genome assembly of Pristionchus species.</title>
        <authorList>
            <person name="Yoshida K."/>
            <person name="Sommer R.J."/>
        </authorList>
    </citation>
    <scope>NUCLEOTIDE SEQUENCE</scope>
    <source>
        <strain evidence="1">RS0144</strain>
    </source>
</reference>
<feature type="non-terminal residue" evidence="1">
    <location>
        <position position="135"/>
    </location>
</feature>
<sequence length="135" mass="15790">FNGEVKSNVKSISTPCRVLNRMKFLLERYSFHRIRIVSMHIDISFMEHCERIFADQNPRHLEIYSTVFGHDLKTQNVIRFTDWILSMKPSNLSLEFTEISSIGAVNAEFLCELSKRVENPSLRIVEDFEVEDHAV</sequence>